<dbReference type="Proteomes" id="UP001174909">
    <property type="component" value="Unassembled WGS sequence"/>
</dbReference>
<accession>A0AA35RM65</accession>
<sequence>MAHEVAEKALKGAMYFTCGLRKAQAASHNIIPLAFAVEQVEKDRARGLSILAEPLESAYYEDTRFPKENETSSPCEAFTLANAIEAEKCATGILKIVRDLVNIDI</sequence>
<protein>
    <recommendedName>
        <fullName evidence="3">HEPN domain-containing protein</fullName>
    </recommendedName>
</protein>
<dbReference type="AlphaFoldDB" id="A0AA35RM65"/>
<organism evidence="1 2">
    <name type="scientific">Geodia barretti</name>
    <name type="common">Barrett's horny sponge</name>
    <dbReference type="NCBI Taxonomy" id="519541"/>
    <lineage>
        <taxon>Eukaryota</taxon>
        <taxon>Metazoa</taxon>
        <taxon>Porifera</taxon>
        <taxon>Demospongiae</taxon>
        <taxon>Heteroscleromorpha</taxon>
        <taxon>Tetractinellida</taxon>
        <taxon>Astrophorina</taxon>
        <taxon>Geodiidae</taxon>
        <taxon>Geodia</taxon>
    </lineage>
</organism>
<keyword evidence="2" id="KW-1185">Reference proteome</keyword>
<evidence type="ECO:0000313" key="1">
    <source>
        <dbReference type="EMBL" id="CAI8014098.1"/>
    </source>
</evidence>
<dbReference type="EMBL" id="CASHTH010001327">
    <property type="protein sequence ID" value="CAI8014098.1"/>
    <property type="molecule type" value="Genomic_DNA"/>
</dbReference>
<gene>
    <name evidence="1" type="ORF">GBAR_LOCUS8846</name>
</gene>
<evidence type="ECO:0000313" key="2">
    <source>
        <dbReference type="Proteomes" id="UP001174909"/>
    </source>
</evidence>
<reference evidence="1" key="1">
    <citation type="submission" date="2023-03" db="EMBL/GenBank/DDBJ databases">
        <authorList>
            <person name="Steffen K."/>
            <person name="Cardenas P."/>
        </authorList>
    </citation>
    <scope>NUCLEOTIDE SEQUENCE</scope>
</reference>
<name>A0AA35RM65_GEOBA</name>
<dbReference type="SUPFAM" id="SSF81593">
    <property type="entry name" value="Nucleotidyltransferase substrate binding subunit/domain"/>
    <property type="match status" value="1"/>
</dbReference>
<dbReference type="Gene3D" id="1.20.120.330">
    <property type="entry name" value="Nucleotidyltransferases domain 2"/>
    <property type="match status" value="1"/>
</dbReference>
<proteinExistence type="predicted"/>
<evidence type="ECO:0008006" key="3">
    <source>
        <dbReference type="Google" id="ProtNLM"/>
    </source>
</evidence>
<comment type="caution">
    <text evidence="1">The sequence shown here is derived from an EMBL/GenBank/DDBJ whole genome shotgun (WGS) entry which is preliminary data.</text>
</comment>